<dbReference type="EMBL" id="PZJJ01000042">
    <property type="protein sequence ID" value="PTL37580.1"/>
    <property type="molecule type" value="Genomic_DNA"/>
</dbReference>
<dbReference type="SUPFAM" id="SSF52418">
    <property type="entry name" value="Nucleoside phosphorylase/phosphoribosyltransferase catalytic domain"/>
    <property type="match status" value="1"/>
</dbReference>
<dbReference type="Gene3D" id="3.40.1030.10">
    <property type="entry name" value="Nucleoside phosphorylase/phosphoribosyltransferase catalytic domain"/>
    <property type="match status" value="1"/>
</dbReference>
<gene>
    <name evidence="3" type="ORF">C6Y45_15695</name>
</gene>
<sequence length="126" mass="14407">MYHVTERETRCIDIDPKEAGIAAGRNKMMENLTLTEQADLIIQVLEGKGLSTEKGKYAHLLTTYNTGVRCYLFGLTPTICDGIQLAEKKLEAGKGLQQLKLWRELSNETHFTDRPREQRQRRNCPV</sequence>
<protein>
    <submittedName>
        <fullName evidence="3">Uncharacterized protein</fullName>
    </submittedName>
</protein>
<evidence type="ECO:0000256" key="1">
    <source>
        <dbReference type="ARBA" id="ARBA00022676"/>
    </source>
</evidence>
<name>A0A2T4U2F0_9BACI</name>
<organism evidence="3 4">
    <name type="scientific">Alkalicoccus saliphilus</name>
    <dbReference type="NCBI Taxonomy" id="200989"/>
    <lineage>
        <taxon>Bacteria</taxon>
        <taxon>Bacillati</taxon>
        <taxon>Bacillota</taxon>
        <taxon>Bacilli</taxon>
        <taxon>Bacillales</taxon>
        <taxon>Bacillaceae</taxon>
        <taxon>Alkalicoccus</taxon>
    </lineage>
</organism>
<comment type="caution">
    <text evidence="3">The sequence shown here is derived from an EMBL/GenBank/DDBJ whole genome shotgun (WGS) entry which is preliminary data.</text>
</comment>
<evidence type="ECO:0000313" key="3">
    <source>
        <dbReference type="EMBL" id="PTL37580.1"/>
    </source>
</evidence>
<reference evidence="3 4" key="1">
    <citation type="submission" date="2018-03" db="EMBL/GenBank/DDBJ databases">
        <title>Alkalicoccus saliphilus sp. nov., isolated from a mineral pool.</title>
        <authorList>
            <person name="Zhao B."/>
        </authorList>
    </citation>
    <scope>NUCLEOTIDE SEQUENCE [LARGE SCALE GENOMIC DNA]</scope>
    <source>
        <strain evidence="3 4">6AG</strain>
    </source>
</reference>
<dbReference type="AlphaFoldDB" id="A0A2T4U2F0"/>
<keyword evidence="2" id="KW-0808">Transferase</keyword>
<keyword evidence="1" id="KW-0328">Glycosyltransferase</keyword>
<dbReference type="InterPro" id="IPR035902">
    <property type="entry name" value="Nuc_phospho_transferase"/>
</dbReference>
<dbReference type="Proteomes" id="UP000240509">
    <property type="component" value="Unassembled WGS sequence"/>
</dbReference>
<accession>A0A2T4U2F0</accession>
<keyword evidence="4" id="KW-1185">Reference proteome</keyword>
<dbReference type="GO" id="GO:0016757">
    <property type="term" value="F:glycosyltransferase activity"/>
    <property type="evidence" value="ECO:0007669"/>
    <property type="project" value="UniProtKB-KW"/>
</dbReference>
<evidence type="ECO:0000256" key="2">
    <source>
        <dbReference type="ARBA" id="ARBA00022679"/>
    </source>
</evidence>
<proteinExistence type="predicted"/>
<evidence type="ECO:0000313" key="4">
    <source>
        <dbReference type="Proteomes" id="UP000240509"/>
    </source>
</evidence>